<feature type="domain" description="CFEM" evidence="7">
    <location>
        <begin position="10"/>
        <end position="122"/>
    </location>
</feature>
<dbReference type="GO" id="GO:0005576">
    <property type="term" value="C:extracellular region"/>
    <property type="evidence" value="ECO:0007669"/>
    <property type="project" value="UniProtKB-SubCell"/>
</dbReference>
<dbReference type="PROSITE" id="PS52012">
    <property type="entry name" value="CFEM"/>
    <property type="match status" value="1"/>
</dbReference>
<evidence type="ECO:0000256" key="6">
    <source>
        <dbReference type="SAM" id="SignalP"/>
    </source>
</evidence>
<evidence type="ECO:0000256" key="1">
    <source>
        <dbReference type="ARBA" id="ARBA00004613"/>
    </source>
</evidence>
<dbReference type="AlphaFoldDB" id="A0AA38UYF5"/>
<evidence type="ECO:0000313" key="9">
    <source>
        <dbReference type="Proteomes" id="UP001163850"/>
    </source>
</evidence>
<feature type="compositionally biased region" description="Low complexity" evidence="5">
    <location>
        <begin position="229"/>
        <end position="248"/>
    </location>
</feature>
<dbReference type="Pfam" id="PF05730">
    <property type="entry name" value="CFEM"/>
    <property type="match status" value="1"/>
</dbReference>
<evidence type="ECO:0000256" key="3">
    <source>
        <dbReference type="ARBA" id="ARBA00022729"/>
    </source>
</evidence>
<protein>
    <recommendedName>
        <fullName evidence="7">CFEM domain-containing protein</fullName>
    </recommendedName>
</protein>
<comment type="subcellular location">
    <subcellularLocation>
        <location evidence="1">Secreted</location>
    </subcellularLocation>
</comment>
<feature type="compositionally biased region" description="Low complexity" evidence="5">
    <location>
        <begin position="203"/>
        <end position="221"/>
    </location>
</feature>
<feature type="chain" id="PRO_5041243935" description="CFEM domain-containing protein" evidence="6">
    <location>
        <begin position="30"/>
        <end position="273"/>
    </location>
</feature>
<gene>
    <name evidence="8" type="ORF">F5890DRAFT_1484863</name>
</gene>
<name>A0AA38UYF5_9AGAR</name>
<dbReference type="InterPro" id="IPR008427">
    <property type="entry name" value="Extracellular_membr_CFEM_dom"/>
</dbReference>
<sequence length="273" mass="26951">MFCSAHRPWTIIHILACAFAFAAVRVAEAQASDLPSCADGCIQTSLSALGCTLDDTNCLCTNSTFVSTVLQCSALNCTANEQATLNTDLNELCDIATSSSGFPGTSTGISSGTITASTSAATTSDATSSDVGVITLTTTLPGGSSVTVTATLTLSNTPSPPISFTSSVPIIGPSTISTSASESASFSTSTNAGSSVVSTISSAVPPLSSTSATPVTTLTSTEGNGNGVSTAPAGATSSTSSSSNSATRTSLRADGISGLILTFLGTMAVFIDM</sequence>
<evidence type="ECO:0000313" key="8">
    <source>
        <dbReference type="EMBL" id="KAJ3989637.1"/>
    </source>
</evidence>
<keyword evidence="4" id="KW-1015">Disulfide bond</keyword>
<evidence type="ECO:0000256" key="2">
    <source>
        <dbReference type="ARBA" id="ARBA00022525"/>
    </source>
</evidence>
<feature type="region of interest" description="Disordered" evidence="5">
    <location>
        <begin position="203"/>
        <end position="248"/>
    </location>
</feature>
<proteinExistence type="predicted"/>
<keyword evidence="3 6" id="KW-0732">Signal</keyword>
<evidence type="ECO:0000256" key="5">
    <source>
        <dbReference type="SAM" id="MobiDB-lite"/>
    </source>
</evidence>
<evidence type="ECO:0000256" key="4">
    <source>
        <dbReference type="ARBA" id="ARBA00023157"/>
    </source>
</evidence>
<evidence type="ECO:0000259" key="7">
    <source>
        <dbReference type="PROSITE" id="PS52012"/>
    </source>
</evidence>
<comment type="caution">
    <text evidence="8">The sequence shown here is derived from an EMBL/GenBank/DDBJ whole genome shotgun (WGS) entry which is preliminary data.</text>
</comment>
<reference evidence="8" key="1">
    <citation type="submission" date="2022-08" db="EMBL/GenBank/DDBJ databases">
        <authorList>
            <consortium name="DOE Joint Genome Institute"/>
            <person name="Min B."/>
            <person name="Riley R."/>
            <person name="Sierra-Patev S."/>
            <person name="Naranjo-Ortiz M."/>
            <person name="Looney B."/>
            <person name="Konkel Z."/>
            <person name="Slot J.C."/>
            <person name="Sakamoto Y."/>
            <person name="Steenwyk J.L."/>
            <person name="Rokas A."/>
            <person name="Carro J."/>
            <person name="Camarero S."/>
            <person name="Ferreira P."/>
            <person name="Molpeceres G."/>
            <person name="Ruiz-Duenas F.J."/>
            <person name="Serrano A."/>
            <person name="Henrissat B."/>
            <person name="Drula E."/>
            <person name="Hughes K.W."/>
            <person name="Mata J.L."/>
            <person name="Ishikawa N.K."/>
            <person name="Vargas-Isla R."/>
            <person name="Ushijima S."/>
            <person name="Smith C.A."/>
            <person name="Ahrendt S."/>
            <person name="Andreopoulos W."/>
            <person name="He G."/>
            <person name="Labutti K."/>
            <person name="Lipzen A."/>
            <person name="Ng V."/>
            <person name="Sandor L."/>
            <person name="Barry K."/>
            <person name="Martinez A.T."/>
            <person name="Xiao Y."/>
            <person name="Gibbons J.G."/>
            <person name="Terashima K."/>
            <person name="Hibbett D.S."/>
            <person name="Grigoriev I.V."/>
        </authorList>
    </citation>
    <scope>NUCLEOTIDE SEQUENCE</scope>
    <source>
        <strain evidence="8">TFB7829</strain>
    </source>
</reference>
<dbReference type="EMBL" id="MU801896">
    <property type="protein sequence ID" value="KAJ3989637.1"/>
    <property type="molecule type" value="Genomic_DNA"/>
</dbReference>
<accession>A0AA38UYF5</accession>
<dbReference type="Proteomes" id="UP001163850">
    <property type="component" value="Unassembled WGS sequence"/>
</dbReference>
<organism evidence="8 9">
    <name type="scientific">Lentinula detonsa</name>
    <dbReference type="NCBI Taxonomy" id="2804962"/>
    <lineage>
        <taxon>Eukaryota</taxon>
        <taxon>Fungi</taxon>
        <taxon>Dikarya</taxon>
        <taxon>Basidiomycota</taxon>
        <taxon>Agaricomycotina</taxon>
        <taxon>Agaricomycetes</taxon>
        <taxon>Agaricomycetidae</taxon>
        <taxon>Agaricales</taxon>
        <taxon>Marasmiineae</taxon>
        <taxon>Omphalotaceae</taxon>
        <taxon>Lentinula</taxon>
    </lineage>
</organism>
<dbReference type="SMART" id="SM00747">
    <property type="entry name" value="CFEM"/>
    <property type="match status" value="1"/>
</dbReference>
<keyword evidence="2" id="KW-0964">Secreted</keyword>
<feature type="signal peptide" evidence="6">
    <location>
        <begin position="1"/>
        <end position="29"/>
    </location>
</feature>